<name>S5TUU5_9EUKA</name>
<proteinExistence type="predicted"/>
<evidence type="ECO:0000313" key="3">
    <source>
        <dbReference type="EMBL" id="AGS57607.1"/>
    </source>
</evidence>
<dbReference type="PROSITE" id="PS51352">
    <property type="entry name" value="THIOREDOXIN_2"/>
    <property type="match status" value="1"/>
</dbReference>
<protein>
    <submittedName>
        <fullName evidence="5">FixW protein</fullName>
    </submittedName>
    <submittedName>
        <fullName evidence="4">Thioredoxin-like domain-containing protein</fullName>
    </submittedName>
</protein>
<keyword evidence="6" id="KW-1185">Reference proteome</keyword>
<feature type="domain" description="Thioredoxin" evidence="2">
    <location>
        <begin position="39"/>
        <end position="176"/>
    </location>
</feature>
<evidence type="ECO:0000313" key="6">
    <source>
        <dbReference type="Proteomes" id="UP000018208"/>
    </source>
</evidence>
<dbReference type="GO" id="GO:0016491">
    <property type="term" value="F:oxidoreductase activity"/>
    <property type="evidence" value="ECO:0007669"/>
    <property type="project" value="InterPro"/>
</dbReference>
<evidence type="ECO:0000313" key="5">
    <source>
        <dbReference type="EMBL" id="KAH0572335.1"/>
    </source>
</evidence>
<evidence type="ECO:0000313" key="4">
    <source>
        <dbReference type="EMBL" id="EST41399.1"/>
    </source>
</evidence>
<organism evidence="3">
    <name type="scientific">Spironucleus salmonicida</name>
    <dbReference type="NCBI Taxonomy" id="348837"/>
    <lineage>
        <taxon>Eukaryota</taxon>
        <taxon>Metamonada</taxon>
        <taxon>Diplomonadida</taxon>
        <taxon>Hexamitidae</taxon>
        <taxon>Hexamitinae</taxon>
        <taxon>Spironucleus</taxon>
    </lineage>
</organism>
<dbReference type="Proteomes" id="UP000018208">
    <property type="component" value="Unassembled WGS sequence"/>
</dbReference>
<sequence length="184" mass="20471">MNEDLIKTLGFIIFASGLLYYANKLRNQTPGKKDKDSPKNNLPPLPSLNLFTYVTKPKPFSSSIPTVLIAFGTNCPPCKAEVPHLANLARTKNINVVSIAQEPKSNIEAFVADHPETKHYAVGSDEFGKMKYLLDYYKIQGVPHAFIFDKDGVIIWNGHPRSMDGIITKTCSQKSEFSGKARKL</sequence>
<dbReference type="PANTHER" id="PTHR42852:SF18">
    <property type="entry name" value="CHROMOSOME UNDETERMINED SCAFFOLD_47, WHOLE GENOME SHOTGUN SEQUENCE"/>
    <property type="match status" value="1"/>
</dbReference>
<dbReference type="AlphaFoldDB" id="S5TUU5"/>
<feature type="transmembrane region" description="Helical" evidence="1">
    <location>
        <begin position="6"/>
        <end position="23"/>
    </location>
</feature>
<reference evidence="4 5" key="2">
    <citation type="journal article" date="2014" name="PLoS Genet.">
        <title>The Genome of Spironucleus salmonicida Highlights a Fish Pathogen Adapted to Fluctuating Environments.</title>
        <authorList>
            <person name="Xu F."/>
            <person name="Jerlstrom-Hultqvist J."/>
            <person name="Einarsson E."/>
            <person name="Astvaldsson A."/>
            <person name="Svard S.G."/>
            <person name="Andersson J.O."/>
        </authorList>
    </citation>
    <scope>NUCLEOTIDE SEQUENCE</scope>
    <source>
        <strain evidence="5">ATCC 50377</strain>
    </source>
</reference>
<evidence type="ECO:0000256" key="1">
    <source>
        <dbReference type="SAM" id="Phobius"/>
    </source>
</evidence>
<dbReference type="EMBL" id="AUWU02000006">
    <property type="protein sequence ID" value="KAH0572335.1"/>
    <property type="molecule type" value="Genomic_DNA"/>
</dbReference>
<dbReference type="Gene3D" id="3.40.30.10">
    <property type="entry name" value="Glutaredoxin"/>
    <property type="match status" value="1"/>
</dbReference>
<evidence type="ECO:0000259" key="2">
    <source>
        <dbReference type="PROSITE" id="PS51352"/>
    </source>
</evidence>
<dbReference type="VEuPathDB" id="GiardiaDB:SS50377_26545"/>
<dbReference type="PANTHER" id="PTHR42852">
    <property type="entry name" value="THIOL:DISULFIDE INTERCHANGE PROTEIN DSBE"/>
    <property type="match status" value="1"/>
</dbReference>
<dbReference type="OrthoDB" id="2121326at2759"/>
<dbReference type="EMBL" id="KI546170">
    <property type="protein sequence ID" value="EST41399.1"/>
    <property type="molecule type" value="Genomic_DNA"/>
</dbReference>
<dbReference type="InterPro" id="IPR000866">
    <property type="entry name" value="AhpC/TSA"/>
</dbReference>
<dbReference type="SUPFAM" id="SSF52833">
    <property type="entry name" value="Thioredoxin-like"/>
    <property type="match status" value="1"/>
</dbReference>
<keyword evidence="1" id="KW-1133">Transmembrane helix</keyword>
<keyword evidence="1" id="KW-0472">Membrane</keyword>
<reference evidence="5" key="3">
    <citation type="submission" date="2020-12" db="EMBL/GenBank/DDBJ databases">
        <title>New Spironucleus salmonicida genome in near-complete chromosomes.</title>
        <authorList>
            <person name="Xu F."/>
            <person name="Kurt Z."/>
            <person name="Jimenez-Gonzalez A."/>
            <person name="Astvaldsson A."/>
            <person name="Andersson J.O."/>
            <person name="Svard S.G."/>
        </authorList>
    </citation>
    <scope>NUCLEOTIDE SEQUENCE</scope>
    <source>
        <strain evidence="5">ATCC 50377</strain>
    </source>
</reference>
<dbReference type="InterPro" id="IPR050553">
    <property type="entry name" value="Thioredoxin_ResA/DsbE_sf"/>
</dbReference>
<reference evidence="3" key="1">
    <citation type="journal article" date="2013" name="Nat. Commun.">
        <title>Hydrogenosomes in the diplomonad Spironucleus salmonicida.</title>
        <authorList>
            <person name="Jerlstrom-Hultqvist J."/>
            <person name="Einarsson E."/>
            <person name="Xu F."/>
            <person name="Hjort K."/>
            <person name="Ek B."/>
            <person name="Steinhauf D."/>
            <person name="Hultenby K."/>
            <person name="Bergquist J."/>
            <person name="Andersson J.O."/>
            <person name="Svard S.G."/>
        </authorList>
    </citation>
    <scope>NUCLEOTIDE SEQUENCE</scope>
    <source>
        <strain evidence="3">ATCC 50377</strain>
    </source>
</reference>
<dbReference type="CDD" id="cd02966">
    <property type="entry name" value="TlpA_like_family"/>
    <property type="match status" value="1"/>
</dbReference>
<dbReference type="EMBL" id="KC952885">
    <property type="protein sequence ID" value="AGS57607.1"/>
    <property type="molecule type" value="Genomic_DNA"/>
</dbReference>
<keyword evidence="1" id="KW-0812">Transmembrane</keyword>
<accession>S5TUU5</accession>
<dbReference type="InterPro" id="IPR036249">
    <property type="entry name" value="Thioredoxin-like_sf"/>
</dbReference>
<gene>
    <name evidence="3" type="ORF">SS50377_19116</name>
    <name evidence="5" type="ORF">SS50377_26545</name>
</gene>
<dbReference type="GO" id="GO:0016209">
    <property type="term" value="F:antioxidant activity"/>
    <property type="evidence" value="ECO:0007669"/>
    <property type="project" value="InterPro"/>
</dbReference>
<dbReference type="Pfam" id="PF00578">
    <property type="entry name" value="AhpC-TSA"/>
    <property type="match status" value="1"/>
</dbReference>
<dbReference type="InterPro" id="IPR013766">
    <property type="entry name" value="Thioredoxin_domain"/>
</dbReference>